<evidence type="ECO:0000256" key="1">
    <source>
        <dbReference type="ARBA" id="ARBA00004651"/>
    </source>
</evidence>
<organism evidence="7 8">
    <name type="scientific">Bacillus salipaludis</name>
    <dbReference type="NCBI Taxonomy" id="2547811"/>
    <lineage>
        <taxon>Bacteria</taxon>
        <taxon>Bacillati</taxon>
        <taxon>Bacillota</taxon>
        <taxon>Bacilli</taxon>
        <taxon>Bacillales</taxon>
        <taxon>Bacillaceae</taxon>
        <taxon>Bacillus</taxon>
    </lineage>
</organism>
<dbReference type="InterPro" id="IPR001851">
    <property type="entry name" value="ABC_transp_permease"/>
</dbReference>
<feature type="transmembrane region" description="Helical" evidence="6">
    <location>
        <begin position="211"/>
        <end position="234"/>
    </location>
</feature>
<dbReference type="PANTHER" id="PTHR30482:SF10">
    <property type="entry name" value="HIGH-AFFINITY BRANCHED-CHAIN AMINO ACID TRANSPORT PROTEIN BRAE"/>
    <property type="match status" value="1"/>
</dbReference>
<gene>
    <name evidence="7" type="ORF">E2K98_06450</name>
</gene>
<feature type="transmembrane region" description="Helical" evidence="6">
    <location>
        <begin position="116"/>
        <end position="136"/>
    </location>
</feature>
<reference evidence="7 8" key="1">
    <citation type="submission" date="2019-03" db="EMBL/GenBank/DDBJ databases">
        <title>Bacillus niacini sp. nov. a Nicotinate-Metabolizing Mesophile Isolated from Soil.</title>
        <authorList>
            <person name="Zhang G."/>
        </authorList>
    </citation>
    <scope>NUCLEOTIDE SEQUENCE [LARGE SCALE GENOMIC DNA]</scope>
    <source>
        <strain evidence="7 8">WN066</strain>
    </source>
</reference>
<accession>A0A4R5VW66</accession>
<dbReference type="PROSITE" id="PS51257">
    <property type="entry name" value="PROKAR_LIPOPROTEIN"/>
    <property type="match status" value="1"/>
</dbReference>
<dbReference type="Proteomes" id="UP000295132">
    <property type="component" value="Unassembled WGS sequence"/>
</dbReference>
<keyword evidence="5 6" id="KW-0472">Membrane</keyword>
<dbReference type="RefSeq" id="WP_133333435.1">
    <property type="nucleotide sequence ID" value="NZ_SMYO01000003.1"/>
</dbReference>
<evidence type="ECO:0000256" key="2">
    <source>
        <dbReference type="ARBA" id="ARBA00022475"/>
    </source>
</evidence>
<feature type="transmembrane region" description="Helical" evidence="6">
    <location>
        <begin position="156"/>
        <end position="177"/>
    </location>
</feature>
<dbReference type="Pfam" id="PF02653">
    <property type="entry name" value="BPD_transp_2"/>
    <property type="match status" value="1"/>
</dbReference>
<evidence type="ECO:0000313" key="7">
    <source>
        <dbReference type="EMBL" id="TDK63090.1"/>
    </source>
</evidence>
<dbReference type="GO" id="GO:0005886">
    <property type="term" value="C:plasma membrane"/>
    <property type="evidence" value="ECO:0007669"/>
    <property type="project" value="UniProtKB-SubCell"/>
</dbReference>
<comment type="caution">
    <text evidence="7">The sequence shown here is derived from an EMBL/GenBank/DDBJ whole genome shotgun (WGS) entry which is preliminary data.</text>
</comment>
<feature type="transmembrane region" description="Helical" evidence="6">
    <location>
        <begin position="34"/>
        <end position="54"/>
    </location>
</feature>
<evidence type="ECO:0000256" key="5">
    <source>
        <dbReference type="ARBA" id="ARBA00023136"/>
    </source>
</evidence>
<dbReference type="EMBL" id="SMYO01000003">
    <property type="protein sequence ID" value="TDK63090.1"/>
    <property type="molecule type" value="Genomic_DNA"/>
</dbReference>
<feature type="transmembrane region" description="Helical" evidence="6">
    <location>
        <begin position="59"/>
        <end position="78"/>
    </location>
</feature>
<sequence>MDKTVQKNSLKIAALCVLILLMACLPLISDNYWIDVALMALIYIILALGLNIVVGFCGLLDLGFSAFFAVGAYTTGILMTQYHLSFWIAIIASAILSAIAGVIIGAPTLRLRSDYLAIVTLGFGEIVRISAINLHFTGGASGIYGIPKPSIGSFQLTGLTGVYYLAFVSVILMIFIVRRLGDSRLGRAWKYIREDEDAAEAMGINRWRTKLLAYIFGAIVGGFGGSIFAVKMTAISPQSFSFNQSAMILLAVVLGGIGRIPGVVLGAVFVILLPEVMRDFSDWRLLIFGGLLVVMMIFRPEGIWPSAKERASVSAGKETEADRHVAG</sequence>
<dbReference type="CDD" id="cd06581">
    <property type="entry name" value="TM_PBP1_LivM_like"/>
    <property type="match status" value="1"/>
</dbReference>
<evidence type="ECO:0000256" key="4">
    <source>
        <dbReference type="ARBA" id="ARBA00022989"/>
    </source>
</evidence>
<feature type="transmembrane region" description="Helical" evidence="6">
    <location>
        <begin position="84"/>
        <end position="104"/>
    </location>
</feature>
<comment type="subcellular location">
    <subcellularLocation>
        <location evidence="1">Cell membrane</location>
        <topology evidence="1">Multi-pass membrane protein</topology>
    </subcellularLocation>
</comment>
<keyword evidence="3 6" id="KW-0812">Transmembrane</keyword>
<keyword evidence="4 6" id="KW-1133">Transmembrane helix</keyword>
<keyword evidence="2" id="KW-1003">Cell membrane</keyword>
<evidence type="ECO:0000256" key="3">
    <source>
        <dbReference type="ARBA" id="ARBA00022692"/>
    </source>
</evidence>
<feature type="transmembrane region" description="Helical" evidence="6">
    <location>
        <begin position="285"/>
        <end position="304"/>
    </location>
</feature>
<feature type="transmembrane region" description="Helical" evidence="6">
    <location>
        <begin position="12"/>
        <end position="28"/>
    </location>
</feature>
<evidence type="ECO:0000313" key="8">
    <source>
        <dbReference type="Proteomes" id="UP000295132"/>
    </source>
</evidence>
<evidence type="ECO:0000256" key="6">
    <source>
        <dbReference type="SAM" id="Phobius"/>
    </source>
</evidence>
<dbReference type="InterPro" id="IPR043428">
    <property type="entry name" value="LivM-like"/>
</dbReference>
<dbReference type="AlphaFoldDB" id="A0A4R5VW66"/>
<protein>
    <submittedName>
        <fullName evidence="7">Branched-chain amino acid ABC transporter permease</fullName>
    </submittedName>
</protein>
<name>A0A4R5VW66_9BACI</name>
<feature type="transmembrane region" description="Helical" evidence="6">
    <location>
        <begin position="246"/>
        <end position="273"/>
    </location>
</feature>
<dbReference type="PANTHER" id="PTHR30482">
    <property type="entry name" value="HIGH-AFFINITY BRANCHED-CHAIN AMINO ACID TRANSPORT SYSTEM PERMEASE"/>
    <property type="match status" value="1"/>
</dbReference>
<dbReference type="GO" id="GO:0015658">
    <property type="term" value="F:branched-chain amino acid transmembrane transporter activity"/>
    <property type="evidence" value="ECO:0007669"/>
    <property type="project" value="InterPro"/>
</dbReference>
<proteinExistence type="predicted"/>